<proteinExistence type="predicted"/>
<dbReference type="EMBL" id="CP026309">
    <property type="protein sequence ID" value="AUV80646.1"/>
    <property type="molecule type" value="Genomic_DNA"/>
</dbReference>
<feature type="transmembrane region" description="Helical" evidence="1">
    <location>
        <begin position="287"/>
        <end position="305"/>
    </location>
</feature>
<gene>
    <name evidence="2" type="ORF">C2R22_02405</name>
</gene>
<evidence type="ECO:0000313" key="2">
    <source>
        <dbReference type="EMBL" id="AUV80646.1"/>
    </source>
</evidence>
<sequence>MAYEGSKWTQSYNVSKTFAGDRASTSVTIPFDEGVVEIESIETRVNGGSWSSVSSSNYALDNTTLTVDTGSVSAGDDVAVRTTGQKVVTVNGSITVLEPTTSGNRLDSRVRFDSWASDSYLSLGGTPDEQRIHYLYNETWSDADPYSEVTSDGYNRLHVPNADSGSEARVSTIPVRVNAKTGDVELRVREPSQTEPEFIVNPGSTSGDEVEYTYLSASTGSNYILWSHTEAIVRDSGEANSPVTLVDDDSDEILQIQLDDDGSSSSGGDPASTFTGVVGGGAKATPGNALFIAFAAALLAAVWFLSREFGSDGAIISLRTLFIAEVGLVGLLAIETLSPASFVAGIAQALVSFAGEAGAGVATAMPLALLVVGAVVIYWLRARSRPSKIVNFRLGGGRE</sequence>
<dbReference type="Proteomes" id="UP000236584">
    <property type="component" value="Chromosome"/>
</dbReference>
<dbReference type="AlphaFoldDB" id="A0A2I8VFE5"/>
<dbReference type="KEGG" id="srub:C2R22_02405"/>
<evidence type="ECO:0000313" key="3">
    <source>
        <dbReference type="Proteomes" id="UP000236584"/>
    </source>
</evidence>
<accession>A0A2I8VFE5</accession>
<organism evidence="2 3">
    <name type="scientific">Salinigranum rubrum</name>
    <dbReference type="NCBI Taxonomy" id="755307"/>
    <lineage>
        <taxon>Archaea</taxon>
        <taxon>Methanobacteriati</taxon>
        <taxon>Methanobacteriota</taxon>
        <taxon>Stenosarchaea group</taxon>
        <taxon>Halobacteria</taxon>
        <taxon>Halobacteriales</taxon>
        <taxon>Haloferacaceae</taxon>
        <taxon>Salinigranum</taxon>
    </lineage>
</organism>
<feature type="transmembrane region" description="Helical" evidence="1">
    <location>
        <begin position="357"/>
        <end position="380"/>
    </location>
</feature>
<evidence type="ECO:0000256" key="1">
    <source>
        <dbReference type="SAM" id="Phobius"/>
    </source>
</evidence>
<reference evidence="2 3" key="1">
    <citation type="submission" date="2018-01" db="EMBL/GenBank/DDBJ databases">
        <title>Complete genome sequence of Salinigranum rubrum GX10T, an extremely halophilic archaeon isolated from a marine solar saltern.</title>
        <authorList>
            <person name="Han S."/>
        </authorList>
    </citation>
    <scope>NUCLEOTIDE SEQUENCE [LARGE SCALE GENOMIC DNA]</scope>
    <source>
        <strain evidence="2 3">GX10</strain>
    </source>
</reference>
<protein>
    <submittedName>
        <fullName evidence="2">Uncharacterized protein</fullName>
    </submittedName>
</protein>
<keyword evidence="1" id="KW-1133">Transmembrane helix</keyword>
<keyword evidence="1" id="KW-0472">Membrane</keyword>
<name>A0A2I8VFE5_9EURY</name>
<keyword evidence="3" id="KW-1185">Reference proteome</keyword>
<keyword evidence="1" id="KW-0812">Transmembrane</keyword>
<feature type="transmembrane region" description="Helical" evidence="1">
    <location>
        <begin position="326"/>
        <end position="351"/>
    </location>
</feature>